<gene>
    <name evidence="4" type="ORF">KC614_00080</name>
</gene>
<evidence type="ECO:0000256" key="1">
    <source>
        <dbReference type="ARBA" id="ARBA00022679"/>
    </source>
</evidence>
<dbReference type="InterPro" id="IPR029056">
    <property type="entry name" value="Ribokinase-like"/>
</dbReference>
<dbReference type="PANTHER" id="PTHR10584">
    <property type="entry name" value="SUGAR KINASE"/>
    <property type="match status" value="1"/>
</dbReference>
<dbReference type="AlphaFoldDB" id="A0A955RRJ8"/>
<reference evidence="4" key="2">
    <citation type="journal article" date="2021" name="Microbiome">
        <title>Successional dynamics and alternative stable states in a saline activated sludge microbial community over 9 years.</title>
        <authorList>
            <person name="Wang Y."/>
            <person name="Ye J."/>
            <person name="Ju F."/>
            <person name="Liu L."/>
            <person name="Boyd J.A."/>
            <person name="Deng Y."/>
            <person name="Parks D.H."/>
            <person name="Jiang X."/>
            <person name="Yin X."/>
            <person name="Woodcroft B.J."/>
            <person name="Tyson G.W."/>
            <person name="Hugenholtz P."/>
            <person name="Polz M.F."/>
            <person name="Zhang T."/>
        </authorList>
    </citation>
    <scope>NUCLEOTIDE SEQUENCE</scope>
    <source>
        <strain evidence="4">HKST-UBA03</strain>
    </source>
</reference>
<sequence>MARIASVGHSTIDIFFELTEGHLQKKGQYDLELCVPFPEKMYIKKRIMSLGGNAVNVGVGLMQDGHEISLVSRTGEDTLGNIIHNDLQKKGFDLTFTGRFGESDSSVILYYDEDRTILSFHGKEQYPFPQSLGDVDYLYLSSLGFSSFSAFHEGLLSWHKDHDATQILYNPGNTEIEAGFDAIKDVILRSHTFIVNLQEGITNMRSTSGVEEDRLRDVGYLLMQYIKQGVTRVVITDGRSGAYFADRPDLYYHVPTIPTKIVDATGAGDAFASGYLIALTHEIDPKEAIKFGIAQAVSAIQVVGATNGVKDFTLLQKIVDESNLQVTKHEVEV</sequence>
<comment type="caution">
    <text evidence="4">The sequence shown here is derived from an EMBL/GenBank/DDBJ whole genome shotgun (WGS) entry which is preliminary data.</text>
</comment>
<dbReference type="EMBL" id="JAGQKZ010000001">
    <property type="protein sequence ID" value="MCA9391585.1"/>
    <property type="molecule type" value="Genomic_DNA"/>
</dbReference>
<dbReference type="Pfam" id="PF00294">
    <property type="entry name" value="PfkB"/>
    <property type="match status" value="1"/>
</dbReference>
<dbReference type="GO" id="GO:0016301">
    <property type="term" value="F:kinase activity"/>
    <property type="evidence" value="ECO:0007669"/>
    <property type="project" value="UniProtKB-KW"/>
</dbReference>
<keyword evidence="2 4" id="KW-0418">Kinase</keyword>
<dbReference type="PANTHER" id="PTHR10584:SF166">
    <property type="entry name" value="RIBOKINASE"/>
    <property type="match status" value="1"/>
</dbReference>
<name>A0A955RRJ8_UNCKA</name>
<evidence type="ECO:0000313" key="5">
    <source>
        <dbReference type="Proteomes" id="UP000751518"/>
    </source>
</evidence>
<accession>A0A955RRJ8</accession>
<keyword evidence="1" id="KW-0808">Transferase</keyword>
<dbReference type="Gene3D" id="3.40.1190.20">
    <property type="match status" value="1"/>
</dbReference>
<proteinExistence type="predicted"/>
<dbReference type="InterPro" id="IPR011611">
    <property type="entry name" value="PfkB_dom"/>
</dbReference>
<organism evidence="4 5">
    <name type="scientific">candidate division WWE3 bacterium</name>
    <dbReference type="NCBI Taxonomy" id="2053526"/>
    <lineage>
        <taxon>Bacteria</taxon>
        <taxon>Katanobacteria</taxon>
    </lineage>
</organism>
<evidence type="ECO:0000313" key="4">
    <source>
        <dbReference type="EMBL" id="MCA9391585.1"/>
    </source>
</evidence>
<protein>
    <submittedName>
        <fullName evidence="4">Carbohydrate kinase family protein</fullName>
    </submittedName>
</protein>
<evidence type="ECO:0000256" key="2">
    <source>
        <dbReference type="ARBA" id="ARBA00022777"/>
    </source>
</evidence>
<feature type="domain" description="Carbohydrate kinase PfkB" evidence="3">
    <location>
        <begin position="31"/>
        <end position="308"/>
    </location>
</feature>
<dbReference type="SUPFAM" id="SSF53613">
    <property type="entry name" value="Ribokinase-like"/>
    <property type="match status" value="1"/>
</dbReference>
<reference evidence="4" key="1">
    <citation type="submission" date="2020-04" db="EMBL/GenBank/DDBJ databases">
        <authorList>
            <person name="Zhang T."/>
        </authorList>
    </citation>
    <scope>NUCLEOTIDE SEQUENCE</scope>
    <source>
        <strain evidence="4">HKST-UBA03</strain>
    </source>
</reference>
<dbReference type="Proteomes" id="UP000751518">
    <property type="component" value="Unassembled WGS sequence"/>
</dbReference>
<evidence type="ECO:0000259" key="3">
    <source>
        <dbReference type="Pfam" id="PF00294"/>
    </source>
</evidence>